<dbReference type="Proteomes" id="UP000814176">
    <property type="component" value="Unassembled WGS sequence"/>
</dbReference>
<sequence length="412" mass="46028">MYKVVFSEAERGSKVRLSYTNGTLDLPLAEEWYGQNSVPTKTSDPLRIGILSSAMINAAGIIRPAQTHGEVVLSAIASRDLKTAQSQAKKYNIAHAFGSYDELLDSPLVDFVYISLPNGQHGEWAIKALEKGKHVLLEKAFTANEAEARRVVETAQRTGKVVMEAFHWQCHPAAHAFKDVVSKHGRILRTHAIMTSPVGSIPASDIRWQFDLAGGALMDMTYVLSSTRFALDAGAPVRVNSAHARPSPWDARVDEAMDATLVYRKGSAEGAEGEYDVEATVYADMRRANVAGLVPRVWELPTIEVETERAVVTLYNFMMPHLYHYIAIKDKATGETRYEKHYKYSGKTGAHGEEYWSTYRWQLEVFVDRLRGREPAHWVTNQSSIDQMKSIDMVYQAAGLPLRPATRDVVKQ</sequence>
<comment type="similarity">
    <text evidence="1">Belongs to the Gfo/Idh/MocA family.</text>
</comment>
<evidence type="ECO:0000313" key="7">
    <source>
        <dbReference type="EMBL" id="KAH9829584.1"/>
    </source>
</evidence>
<protein>
    <recommendedName>
        <fullName evidence="3">D-xylose 1-dehydrogenase (NADP(+), D-xylono-1,5-lactone-forming)</fullName>
        <ecNumber evidence="3">1.1.1.179</ecNumber>
    </recommendedName>
    <alternativeName>
        <fullName evidence="4">D-xylose-NADP dehydrogenase</fullName>
    </alternativeName>
</protein>
<dbReference type="SUPFAM" id="SSF51735">
    <property type="entry name" value="NAD(P)-binding Rossmann-fold domains"/>
    <property type="match status" value="1"/>
</dbReference>
<gene>
    <name evidence="7" type="ORF">C8Q71DRAFT_825032</name>
</gene>
<evidence type="ECO:0000256" key="2">
    <source>
        <dbReference type="ARBA" id="ARBA00023002"/>
    </source>
</evidence>
<accession>A0ABQ8JZ55</accession>
<comment type="caution">
    <text evidence="7">The sequence shown here is derived from an EMBL/GenBank/DDBJ whole genome shotgun (WGS) entry which is preliminary data.</text>
</comment>
<comment type="catalytic activity">
    <reaction evidence="5">
        <text>D-xylose + NADP(+) = D-xylono-1,5-lactone + NADPH + H(+)</text>
        <dbReference type="Rhea" id="RHEA:22000"/>
        <dbReference type="ChEBI" id="CHEBI:15378"/>
        <dbReference type="ChEBI" id="CHEBI:15867"/>
        <dbReference type="ChEBI" id="CHEBI:53455"/>
        <dbReference type="ChEBI" id="CHEBI:57783"/>
        <dbReference type="ChEBI" id="CHEBI:58349"/>
        <dbReference type="EC" id="1.1.1.179"/>
    </reaction>
</comment>
<dbReference type="RefSeq" id="XP_047773040.1">
    <property type="nucleotide sequence ID" value="XM_047926271.1"/>
</dbReference>
<dbReference type="PANTHER" id="PTHR22604:SF105">
    <property type="entry name" value="TRANS-1,2-DIHYDROBENZENE-1,2-DIOL DEHYDROGENASE"/>
    <property type="match status" value="1"/>
</dbReference>
<proteinExistence type="inferred from homology"/>
<feature type="domain" description="Gfo/Idh/MocA-like oxidoreductase N-terminal" evidence="6">
    <location>
        <begin position="62"/>
        <end position="165"/>
    </location>
</feature>
<dbReference type="PANTHER" id="PTHR22604">
    <property type="entry name" value="OXIDOREDUCTASES"/>
    <property type="match status" value="1"/>
</dbReference>
<reference evidence="7 8" key="1">
    <citation type="journal article" date="2021" name="Environ. Microbiol.">
        <title>Gene family expansions and transcriptome signatures uncover fungal adaptations to wood decay.</title>
        <authorList>
            <person name="Hage H."/>
            <person name="Miyauchi S."/>
            <person name="Viragh M."/>
            <person name="Drula E."/>
            <person name="Min B."/>
            <person name="Chaduli D."/>
            <person name="Navarro D."/>
            <person name="Favel A."/>
            <person name="Norest M."/>
            <person name="Lesage-Meessen L."/>
            <person name="Balint B."/>
            <person name="Merenyi Z."/>
            <person name="de Eugenio L."/>
            <person name="Morin E."/>
            <person name="Martinez A.T."/>
            <person name="Baldrian P."/>
            <person name="Stursova M."/>
            <person name="Martinez M.J."/>
            <person name="Novotny C."/>
            <person name="Magnuson J.K."/>
            <person name="Spatafora J.W."/>
            <person name="Maurice S."/>
            <person name="Pangilinan J."/>
            <person name="Andreopoulos W."/>
            <person name="LaButti K."/>
            <person name="Hundley H."/>
            <person name="Na H."/>
            <person name="Kuo A."/>
            <person name="Barry K."/>
            <person name="Lipzen A."/>
            <person name="Henrissat B."/>
            <person name="Riley R."/>
            <person name="Ahrendt S."/>
            <person name="Nagy L.G."/>
            <person name="Grigoriev I.V."/>
            <person name="Martin F."/>
            <person name="Rosso M.N."/>
        </authorList>
    </citation>
    <scope>NUCLEOTIDE SEQUENCE [LARGE SCALE GENOMIC DNA]</scope>
    <source>
        <strain evidence="7 8">CIRM-BRFM 1785</strain>
    </source>
</reference>
<evidence type="ECO:0000256" key="3">
    <source>
        <dbReference type="ARBA" id="ARBA00038984"/>
    </source>
</evidence>
<dbReference type="InterPro" id="IPR036291">
    <property type="entry name" value="NAD(P)-bd_dom_sf"/>
</dbReference>
<dbReference type="Gene3D" id="3.30.360.10">
    <property type="entry name" value="Dihydrodipicolinate Reductase, domain 2"/>
    <property type="match status" value="1"/>
</dbReference>
<evidence type="ECO:0000313" key="8">
    <source>
        <dbReference type="Proteomes" id="UP000814176"/>
    </source>
</evidence>
<dbReference type="InterPro" id="IPR000683">
    <property type="entry name" value="Gfo/Idh/MocA-like_OxRdtase_N"/>
</dbReference>
<dbReference type="Gene3D" id="3.40.50.720">
    <property type="entry name" value="NAD(P)-binding Rossmann-like Domain"/>
    <property type="match status" value="1"/>
</dbReference>
<evidence type="ECO:0000256" key="1">
    <source>
        <dbReference type="ARBA" id="ARBA00010928"/>
    </source>
</evidence>
<evidence type="ECO:0000259" key="6">
    <source>
        <dbReference type="Pfam" id="PF01408"/>
    </source>
</evidence>
<dbReference type="GeneID" id="72007003"/>
<dbReference type="EMBL" id="JADCUA010000037">
    <property type="protein sequence ID" value="KAH9829584.1"/>
    <property type="molecule type" value="Genomic_DNA"/>
</dbReference>
<keyword evidence="2" id="KW-0560">Oxidoreductase</keyword>
<evidence type="ECO:0000256" key="4">
    <source>
        <dbReference type="ARBA" id="ARBA00042988"/>
    </source>
</evidence>
<dbReference type="EC" id="1.1.1.179" evidence="3"/>
<dbReference type="SUPFAM" id="SSF55347">
    <property type="entry name" value="Glyceraldehyde-3-phosphate dehydrogenase-like, C-terminal domain"/>
    <property type="match status" value="1"/>
</dbReference>
<organism evidence="7 8">
    <name type="scientific">Rhodofomes roseus</name>
    <dbReference type="NCBI Taxonomy" id="34475"/>
    <lineage>
        <taxon>Eukaryota</taxon>
        <taxon>Fungi</taxon>
        <taxon>Dikarya</taxon>
        <taxon>Basidiomycota</taxon>
        <taxon>Agaricomycotina</taxon>
        <taxon>Agaricomycetes</taxon>
        <taxon>Polyporales</taxon>
        <taxon>Rhodofomes</taxon>
    </lineage>
</organism>
<dbReference type="InterPro" id="IPR050984">
    <property type="entry name" value="Gfo/Idh/MocA_domain"/>
</dbReference>
<dbReference type="Pfam" id="PF01408">
    <property type="entry name" value="GFO_IDH_MocA"/>
    <property type="match status" value="1"/>
</dbReference>
<name>A0ABQ8JZ55_9APHY</name>
<evidence type="ECO:0000256" key="5">
    <source>
        <dbReference type="ARBA" id="ARBA00049233"/>
    </source>
</evidence>
<keyword evidence="8" id="KW-1185">Reference proteome</keyword>